<evidence type="ECO:0000256" key="5">
    <source>
        <dbReference type="ARBA" id="ARBA00022989"/>
    </source>
</evidence>
<evidence type="ECO:0000256" key="3">
    <source>
        <dbReference type="ARBA" id="ARBA00022475"/>
    </source>
</evidence>
<keyword evidence="3" id="KW-1003">Cell membrane</keyword>
<name>A0A5C6DLA9_9BACT</name>
<keyword evidence="4 7" id="KW-0812">Transmembrane</keyword>
<gene>
    <name evidence="8" type="ORF">Q31b_51410</name>
</gene>
<evidence type="ECO:0000256" key="7">
    <source>
        <dbReference type="SAM" id="Phobius"/>
    </source>
</evidence>
<feature type="transmembrane region" description="Helical" evidence="7">
    <location>
        <begin position="57"/>
        <end position="77"/>
    </location>
</feature>
<feature type="transmembrane region" description="Helical" evidence="7">
    <location>
        <begin position="16"/>
        <end position="37"/>
    </location>
</feature>
<keyword evidence="5 7" id="KW-1133">Transmembrane helix</keyword>
<evidence type="ECO:0000256" key="4">
    <source>
        <dbReference type="ARBA" id="ARBA00022692"/>
    </source>
</evidence>
<evidence type="ECO:0000313" key="9">
    <source>
        <dbReference type="Proteomes" id="UP000315471"/>
    </source>
</evidence>
<keyword evidence="9" id="KW-1185">Reference proteome</keyword>
<evidence type="ECO:0000313" key="8">
    <source>
        <dbReference type="EMBL" id="TWU35706.1"/>
    </source>
</evidence>
<reference evidence="8 9" key="1">
    <citation type="submission" date="2019-02" db="EMBL/GenBank/DDBJ databases">
        <title>Deep-cultivation of Planctomycetes and their phenomic and genomic characterization uncovers novel biology.</title>
        <authorList>
            <person name="Wiegand S."/>
            <person name="Jogler M."/>
            <person name="Boedeker C."/>
            <person name="Pinto D."/>
            <person name="Vollmers J."/>
            <person name="Rivas-Marin E."/>
            <person name="Kohn T."/>
            <person name="Peeters S.H."/>
            <person name="Heuer A."/>
            <person name="Rast P."/>
            <person name="Oberbeckmann S."/>
            <person name="Bunk B."/>
            <person name="Jeske O."/>
            <person name="Meyerdierks A."/>
            <person name="Storesund J.E."/>
            <person name="Kallscheuer N."/>
            <person name="Luecker S."/>
            <person name="Lage O.M."/>
            <person name="Pohl T."/>
            <person name="Merkel B.J."/>
            <person name="Hornburger P."/>
            <person name="Mueller R.-W."/>
            <person name="Bruemmer F."/>
            <person name="Labrenz M."/>
            <person name="Spormann A.M."/>
            <person name="Op Den Camp H."/>
            <person name="Overmann J."/>
            <person name="Amann R."/>
            <person name="Jetten M.S.M."/>
            <person name="Mascher T."/>
            <person name="Medema M.H."/>
            <person name="Devos D.P."/>
            <person name="Kaster A.-K."/>
            <person name="Ovreas L."/>
            <person name="Rohde M."/>
            <person name="Galperin M.Y."/>
            <person name="Jogler C."/>
        </authorList>
    </citation>
    <scope>NUCLEOTIDE SEQUENCE [LARGE SCALE GENOMIC DNA]</scope>
    <source>
        <strain evidence="8 9">Q31b</strain>
    </source>
</reference>
<organism evidence="8 9">
    <name type="scientific">Novipirellula aureliae</name>
    <dbReference type="NCBI Taxonomy" id="2527966"/>
    <lineage>
        <taxon>Bacteria</taxon>
        <taxon>Pseudomonadati</taxon>
        <taxon>Planctomycetota</taxon>
        <taxon>Planctomycetia</taxon>
        <taxon>Pirellulales</taxon>
        <taxon>Pirellulaceae</taxon>
        <taxon>Novipirellula</taxon>
    </lineage>
</organism>
<sequence length="145" mass="15861">MNFIKKASQTTAQRSVILIRFMVGFVFLSEGLQKFLFPDARGAGRFEKIGLPEPESLSYFVGSFEIVCGIAIVLGLLTRFAVLPTITIMLVAIATTKLPMLAEEGFWEAAHAARTDFSMLLGSLYLLIVGAGKWSVDAQLKPNSE</sequence>
<dbReference type="PANTHER" id="PTHR33452">
    <property type="entry name" value="OXIDOREDUCTASE CATD-RELATED"/>
    <property type="match status" value="1"/>
</dbReference>
<keyword evidence="6 7" id="KW-0472">Membrane</keyword>
<dbReference type="Pfam" id="PF07681">
    <property type="entry name" value="DoxX"/>
    <property type="match status" value="1"/>
</dbReference>
<comment type="similarity">
    <text evidence="2">Belongs to the DoxX family.</text>
</comment>
<dbReference type="EMBL" id="SJPY01000009">
    <property type="protein sequence ID" value="TWU35706.1"/>
    <property type="molecule type" value="Genomic_DNA"/>
</dbReference>
<evidence type="ECO:0000256" key="1">
    <source>
        <dbReference type="ARBA" id="ARBA00004651"/>
    </source>
</evidence>
<feature type="transmembrane region" description="Helical" evidence="7">
    <location>
        <begin position="117"/>
        <end position="136"/>
    </location>
</feature>
<comment type="caution">
    <text evidence="8">The sequence shown here is derived from an EMBL/GenBank/DDBJ whole genome shotgun (WGS) entry which is preliminary data.</text>
</comment>
<dbReference type="PANTHER" id="PTHR33452:SF1">
    <property type="entry name" value="INNER MEMBRANE PROTEIN YPHA-RELATED"/>
    <property type="match status" value="1"/>
</dbReference>
<evidence type="ECO:0000256" key="6">
    <source>
        <dbReference type="ARBA" id="ARBA00023136"/>
    </source>
</evidence>
<proteinExistence type="inferred from homology"/>
<dbReference type="GO" id="GO:0005886">
    <property type="term" value="C:plasma membrane"/>
    <property type="evidence" value="ECO:0007669"/>
    <property type="project" value="UniProtKB-SubCell"/>
</dbReference>
<evidence type="ECO:0000256" key="2">
    <source>
        <dbReference type="ARBA" id="ARBA00006679"/>
    </source>
</evidence>
<accession>A0A5C6DLA9</accession>
<dbReference type="InterPro" id="IPR032808">
    <property type="entry name" value="DoxX"/>
</dbReference>
<dbReference type="InterPro" id="IPR051907">
    <property type="entry name" value="DoxX-like_oxidoreductase"/>
</dbReference>
<protein>
    <submittedName>
        <fullName evidence="8">DoxX</fullName>
    </submittedName>
</protein>
<comment type="subcellular location">
    <subcellularLocation>
        <location evidence="1">Cell membrane</location>
        <topology evidence="1">Multi-pass membrane protein</topology>
    </subcellularLocation>
</comment>
<feature type="transmembrane region" description="Helical" evidence="7">
    <location>
        <begin position="82"/>
        <end position="102"/>
    </location>
</feature>
<dbReference type="RefSeq" id="WP_197172245.1">
    <property type="nucleotide sequence ID" value="NZ_SJPY01000009.1"/>
</dbReference>
<dbReference type="Proteomes" id="UP000315471">
    <property type="component" value="Unassembled WGS sequence"/>
</dbReference>
<dbReference type="AlphaFoldDB" id="A0A5C6DLA9"/>